<reference evidence="2" key="1">
    <citation type="submission" date="2020-03" db="EMBL/GenBank/DDBJ databases">
        <authorList>
            <person name="Guo F."/>
        </authorList>
    </citation>
    <scope>NUCLEOTIDE SEQUENCE</scope>
    <source>
        <strain evidence="2">JCM 30134</strain>
    </source>
</reference>
<dbReference type="Proteomes" id="UP000787472">
    <property type="component" value="Unassembled WGS sequence"/>
</dbReference>
<proteinExistence type="predicted"/>
<keyword evidence="1" id="KW-0812">Transmembrane</keyword>
<sequence>MDLMLQIWGGSFYLINKILFSLSESQPEPTKKTFRLSAWTIYILGVPAWVIVLVGHQNWIAASIEAGGIPAMLLGLYNTYHDHKKPHKLFNKLVTLCTYSSLAFGLAYSVNLHGGITSVSQLLEIGVMLGFLLGSFYMAKNHRSGWVFFMLMNLSMATLMLLQDKPILMAQQLLSLCFVVYGFKQSQALQPQNS</sequence>
<evidence type="ECO:0000313" key="2">
    <source>
        <dbReference type="EMBL" id="NHO67929.1"/>
    </source>
</evidence>
<dbReference type="AlphaFoldDB" id="A0A9E5MP72"/>
<organism evidence="2 3">
    <name type="scientific">Pseudomaricurvus hydrocarbonicus</name>
    <dbReference type="NCBI Taxonomy" id="1470433"/>
    <lineage>
        <taxon>Bacteria</taxon>
        <taxon>Pseudomonadati</taxon>
        <taxon>Pseudomonadota</taxon>
        <taxon>Gammaproteobacteria</taxon>
        <taxon>Cellvibrionales</taxon>
        <taxon>Cellvibrionaceae</taxon>
        <taxon>Pseudomaricurvus</taxon>
    </lineage>
</organism>
<gene>
    <name evidence="2" type="ORF">G8770_20470</name>
</gene>
<protein>
    <submittedName>
        <fullName evidence="2">Uncharacterized protein</fullName>
    </submittedName>
</protein>
<feature type="transmembrane region" description="Helical" evidence="1">
    <location>
        <begin position="59"/>
        <end position="77"/>
    </location>
</feature>
<feature type="transmembrane region" description="Helical" evidence="1">
    <location>
        <begin position="89"/>
        <end position="110"/>
    </location>
</feature>
<comment type="caution">
    <text evidence="2">The sequence shown here is derived from an EMBL/GenBank/DDBJ whole genome shotgun (WGS) entry which is preliminary data.</text>
</comment>
<evidence type="ECO:0000313" key="3">
    <source>
        <dbReference type="Proteomes" id="UP000787472"/>
    </source>
</evidence>
<keyword evidence="1" id="KW-0472">Membrane</keyword>
<name>A0A9E5MP72_9GAMM</name>
<evidence type="ECO:0000256" key="1">
    <source>
        <dbReference type="SAM" id="Phobius"/>
    </source>
</evidence>
<keyword evidence="1" id="KW-1133">Transmembrane helix</keyword>
<accession>A0A9E5MP72</accession>
<feature type="transmembrane region" description="Helical" evidence="1">
    <location>
        <begin position="34"/>
        <end position="53"/>
    </location>
</feature>
<feature type="transmembrane region" description="Helical" evidence="1">
    <location>
        <begin position="122"/>
        <end position="139"/>
    </location>
</feature>
<feature type="transmembrane region" description="Helical" evidence="1">
    <location>
        <begin position="6"/>
        <end position="22"/>
    </location>
</feature>
<dbReference type="RefSeq" id="WP_167191448.1">
    <property type="nucleotide sequence ID" value="NZ_JAAONZ010000022.1"/>
</dbReference>
<feature type="transmembrane region" description="Helical" evidence="1">
    <location>
        <begin position="146"/>
        <end position="162"/>
    </location>
</feature>
<keyword evidence="3" id="KW-1185">Reference proteome</keyword>
<dbReference type="EMBL" id="JAAONZ010000022">
    <property type="protein sequence ID" value="NHO67929.1"/>
    <property type="molecule type" value="Genomic_DNA"/>
</dbReference>